<dbReference type="RefSeq" id="WP_296950039.1">
    <property type="nucleotide sequence ID" value="NZ_LT599021.1"/>
</dbReference>
<accession>A0A212JV29</accession>
<name>A0A212JV29_9BACT</name>
<dbReference type="EMBL" id="FLUL01000001">
    <property type="protein sequence ID" value="SBW03314.1"/>
    <property type="molecule type" value="Genomic_DNA"/>
</dbReference>
<proteinExistence type="predicted"/>
<evidence type="ECO:0000313" key="1">
    <source>
        <dbReference type="EMBL" id="SBW03314.1"/>
    </source>
</evidence>
<sequence length="1280" mass="146779">MAKSRHKILKISLFALALLVVLGLSVNWYMTYRLKDKLNKTLAEAVSNATNGFYRFSFEKLSVGFLSGELSIYGLQLIPDSLVFDQWQQGDSLPKVYYKINVEEIHFKGVNLTWRRDYKKLKFNLFEVNSPDIKVFEPTYSTDTLDEQHKNRKSQTLYQIVSPYINRLAVSRINLTNMNVSYTVVDSVSPVVYGLKEANFFAFNFLLDENSSESGKLLLCDNFEFSASTPQSLLYSDEIILNTKNIQLSTIDSIIQIDGVDIHPKDEFWARRLEKTGDYLKATVDEVKVKGVGFERRKGLNHLHARTFDIRSTDIQYHSVQGASDDSIPVEEKSLQDEPWSLYTILSPILYRTSIDNISVEETKFNYVHTQNNITDVYTLGKFDFHANDFLVDSLSEKLRKFWYVDNFTMIADNINGTQRSNNSELNVKRLYLDTNTEKFEISDIKIKPLSTNTKKDYLFGDVKSISVDGLEYTAGVSAELLNIESPNIEYFKLTEKNKGKSKDEKKVSPENVLDFFTPYSDFLSVKRINLKNANLIYHNKEDDETFRLKDLNFHASKFLISKDTRATSPYLFTSDDISLSFRDFDNLLFGKKYQLQIAAADVSTSTGEMVLKDIKLTPQAKSWEQASVVYDIASPLIQITGFDNIDYFKDKTIAVKDFFVEAPQIKVMKTKIDGGDNKKKALSPEKSSFLTKLSVDNLSITDPNFIYIGKDEDSLRAELTAFKLDSLKWNIHHNLNIAELMLQSPRVYYANSSNKEKLDKGASRKIDLEILGRNINIGKLVVSNASVNLNRPSDTLDFKIAQFDFSGLSWIMRSEGSSLGLAAINFYKPTLDIRKHSIETQNIDSQTVSSRKDIYSFIAPYLHNLSVGEFNLTDANINYSNSKTDNKEERQKLNETSLFLRGLNLDTQKRKFDLADIRFNTKDLSFPIMDGFYTLSFGNINIDKRGQMAEVSDVKMKSTYPKFEFAYKHPKHKDWFDFTMGKFQLSGLDYSALTADNKIKAKHLKIDDVVLLNLKNQQIKIEHNIMPLIYEKIQKLPVQLDIDSANVNNFSVLYEELPKNGNISGKIHFDNMNGKISGLTNIASYPEQFIRLDVDGKFMGGPFTARWDIPVSPDYDCFVLEANMQQFDMTRLNGVFLPLAKVELQSGILQDFYFRTEASSIDARANMLFRYNDLKLTIFKDIEIEEQNKLLSRIANILVRSNNPNSKRSKPRVADVTLDRDPYHSTFNYFWQILQPALAESVGVSQQKQNMAKKVTQFFSKVKNFFTGKKESKEKEDKK</sequence>
<protein>
    <submittedName>
        <fullName evidence="1">Uncharacterized protein</fullName>
    </submittedName>
</protein>
<gene>
    <name evidence="1" type="ORF">KL86DYS2_12414</name>
</gene>
<reference evidence="1" key="1">
    <citation type="submission" date="2016-04" db="EMBL/GenBank/DDBJ databases">
        <authorList>
            <person name="Evans L.H."/>
            <person name="Alamgir A."/>
            <person name="Owens N."/>
            <person name="Weber N.D."/>
            <person name="Virtaneva K."/>
            <person name="Barbian K."/>
            <person name="Babar A."/>
            <person name="Rosenke K."/>
        </authorList>
    </citation>
    <scope>NUCLEOTIDE SEQUENCE</scope>
    <source>
        <strain evidence="1">86-2</strain>
    </source>
</reference>
<organism evidence="1">
    <name type="scientific">uncultured Dysgonomonas sp</name>
    <dbReference type="NCBI Taxonomy" id="206096"/>
    <lineage>
        <taxon>Bacteria</taxon>
        <taxon>Pseudomonadati</taxon>
        <taxon>Bacteroidota</taxon>
        <taxon>Bacteroidia</taxon>
        <taxon>Bacteroidales</taxon>
        <taxon>Dysgonomonadaceae</taxon>
        <taxon>Dysgonomonas</taxon>
        <taxon>environmental samples</taxon>
    </lineage>
</organism>
<dbReference type="AlphaFoldDB" id="A0A212JV29"/>